<accession>A0A9I9EDA4</accession>
<evidence type="ECO:0000313" key="1">
    <source>
        <dbReference type="EnsemblPlants" id="MELO3C032156.2.1"/>
    </source>
</evidence>
<dbReference type="Gramene" id="MELO3C032156.2.1">
    <property type="protein sequence ID" value="MELO3C032156.2.1"/>
    <property type="gene ID" value="MELO3C032156.2"/>
</dbReference>
<reference evidence="1" key="1">
    <citation type="submission" date="2023-03" db="UniProtKB">
        <authorList>
            <consortium name="EnsemblPlants"/>
        </authorList>
    </citation>
    <scope>IDENTIFICATION</scope>
</reference>
<sequence>MDLHEIATIVSAFTITQQHMLLILETLLPDNKRITHILADARHRIRHLTFFRMIHASDLVCQKSMWMDRRCFTILCHILQTRTDLESTERVVEEMVALFLHVLAHDLCKIRNCVPYLLENCLGVLDDTYIKVNMSTADRPRYHTRKDEVATNVLDVCNTKGDFVFILVG</sequence>
<name>A0A9I9EDA4_CUCME</name>
<dbReference type="AlphaFoldDB" id="A0A9I9EDA4"/>
<proteinExistence type="predicted"/>
<protein>
    <recommendedName>
        <fullName evidence="2">Retrotransposon protein</fullName>
    </recommendedName>
</protein>
<dbReference type="EnsemblPlants" id="MELO3C032156.2.1">
    <property type="protein sequence ID" value="MELO3C032156.2.1"/>
    <property type="gene ID" value="MELO3C032156.2"/>
</dbReference>
<organism evidence="1">
    <name type="scientific">Cucumis melo</name>
    <name type="common">Muskmelon</name>
    <dbReference type="NCBI Taxonomy" id="3656"/>
    <lineage>
        <taxon>Eukaryota</taxon>
        <taxon>Viridiplantae</taxon>
        <taxon>Streptophyta</taxon>
        <taxon>Embryophyta</taxon>
        <taxon>Tracheophyta</taxon>
        <taxon>Spermatophyta</taxon>
        <taxon>Magnoliopsida</taxon>
        <taxon>eudicotyledons</taxon>
        <taxon>Gunneridae</taxon>
        <taxon>Pentapetalae</taxon>
        <taxon>rosids</taxon>
        <taxon>fabids</taxon>
        <taxon>Cucurbitales</taxon>
        <taxon>Cucurbitaceae</taxon>
        <taxon>Benincaseae</taxon>
        <taxon>Cucumis</taxon>
    </lineage>
</organism>
<evidence type="ECO:0008006" key="2">
    <source>
        <dbReference type="Google" id="ProtNLM"/>
    </source>
</evidence>